<sequence length="145" mass="15816">MNEITTHPFSAPFTELASQATTTVRVRNLELLADIGINPDEVGRRQPLVLSVELELVAETIGAIDETVDYRRIVAAAEELALVHIPLIESFGQRLAARCLAWNAVREARVSIDKPFALTRGMAGVAITMTRPGALTPATNQERRA</sequence>
<comment type="caution">
    <text evidence="2">The sequence shown here is derived from an EMBL/GenBank/DDBJ whole genome shotgun (WGS) entry which is preliminary data.</text>
</comment>
<keyword evidence="3" id="KW-1185">Reference proteome</keyword>
<gene>
    <name evidence="2" type="ORF">MTR62_03495</name>
</gene>
<evidence type="ECO:0000313" key="2">
    <source>
        <dbReference type="EMBL" id="MCJ2181772.1"/>
    </source>
</evidence>
<evidence type="ECO:0000313" key="3">
    <source>
        <dbReference type="Proteomes" id="UP001162881"/>
    </source>
</evidence>
<evidence type="ECO:0000259" key="1">
    <source>
        <dbReference type="SMART" id="SM00905"/>
    </source>
</evidence>
<dbReference type="SMART" id="SM00905">
    <property type="entry name" value="FolB"/>
    <property type="match status" value="1"/>
</dbReference>
<dbReference type="InterPro" id="IPR006157">
    <property type="entry name" value="FolB_dom"/>
</dbReference>
<reference evidence="2" key="1">
    <citation type="submission" date="2022-03" db="EMBL/GenBank/DDBJ databases">
        <title>Identification of a novel bacterium isolated from mangrove sediments.</title>
        <authorList>
            <person name="Pan X."/>
        </authorList>
    </citation>
    <scope>NUCLEOTIDE SEQUENCE</scope>
    <source>
        <strain evidence="2">B1949</strain>
    </source>
</reference>
<dbReference type="EMBL" id="JALHLF010000007">
    <property type="protein sequence ID" value="MCJ2181772.1"/>
    <property type="molecule type" value="Genomic_DNA"/>
</dbReference>
<dbReference type="Pfam" id="PF02152">
    <property type="entry name" value="FolB"/>
    <property type="match status" value="1"/>
</dbReference>
<organism evidence="2 3">
    <name type="scientific">Novosphingobium organovorum</name>
    <dbReference type="NCBI Taxonomy" id="2930092"/>
    <lineage>
        <taxon>Bacteria</taxon>
        <taxon>Pseudomonadati</taxon>
        <taxon>Pseudomonadota</taxon>
        <taxon>Alphaproteobacteria</taxon>
        <taxon>Sphingomonadales</taxon>
        <taxon>Sphingomonadaceae</taxon>
        <taxon>Novosphingobium</taxon>
    </lineage>
</organism>
<dbReference type="SUPFAM" id="SSF55620">
    <property type="entry name" value="Tetrahydrobiopterin biosynthesis enzymes-like"/>
    <property type="match status" value="1"/>
</dbReference>
<dbReference type="Proteomes" id="UP001162881">
    <property type="component" value="Unassembled WGS sequence"/>
</dbReference>
<accession>A0ABT0B9Q1</accession>
<dbReference type="InterPro" id="IPR043133">
    <property type="entry name" value="GTP-CH-I_C/QueF"/>
</dbReference>
<dbReference type="Gene3D" id="3.30.1130.10">
    <property type="match status" value="1"/>
</dbReference>
<feature type="domain" description="Dihydroneopterin aldolase/epimerase" evidence="1">
    <location>
        <begin position="24"/>
        <end position="131"/>
    </location>
</feature>
<protein>
    <submittedName>
        <fullName evidence="2">Dihydroneopterin aldolase</fullName>
    </submittedName>
</protein>
<proteinExistence type="predicted"/>
<dbReference type="RefSeq" id="WP_244016991.1">
    <property type="nucleotide sequence ID" value="NZ_JALHLF010000007.1"/>
</dbReference>
<name>A0ABT0B9Q1_9SPHN</name>